<accession>A0AAW1T8E8</accession>
<dbReference type="Pfam" id="PF13899">
    <property type="entry name" value="Thioredoxin_7"/>
    <property type="match status" value="1"/>
</dbReference>
<reference evidence="2 3" key="1">
    <citation type="journal article" date="2024" name="Nat. Commun.">
        <title>Phylogenomics reveals the evolutionary origins of lichenization in chlorophyte algae.</title>
        <authorList>
            <person name="Puginier C."/>
            <person name="Libourel C."/>
            <person name="Otte J."/>
            <person name="Skaloud P."/>
            <person name="Haon M."/>
            <person name="Grisel S."/>
            <person name="Petersen M."/>
            <person name="Berrin J.G."/>
            <person name="Delaux P.M."/>
            <person name="Dal Grande F."/>
            <person name="Keller J."/>
        </authorList>
    </citation>
    <scope>NUCLEOTIDE SEQUENCE [LARGE SCALE GENOMIC DNA]</scope>
    <source>
        <strain evidence="2 3">SAG 2523</strain>
    </source>
</reference>
<proteinExistence type="predicted"/>
<dbReference type="GO" id="GO:0043130">
    <property type="term" value="F:ubiquitin binding"/>
    <property type="evidence" value="ECO:0007669"/>
    <property type="project" value="TreeGrafter"/>
</dbReference>
<gene>
    <name evidence="2" type="ORF">WJX84_008079</name>
</gene>
<dbReference type="Proteomes" id="UP001485043">
    <property type="component" value="Unassembled WGS sequence"/>
</dbReference>
<name>A0AAW1T8E8_9CHLO</name>
<dbReference type="Gene3D" id="1.10.8.10">
    <property type="entry name" value="DNA helicase RuvA subunit, C-terminal domain"/>
    <property type="match status" value="1"/>
</dbReference>
<comment type="caution">
    <text evidence="2">The sequence shown here is derived from an EMBL/GenBank/DDBJ whole genome shotgun (WGS) entry which is preliminary data.</text>
</comment>
<dbReference type="InterPro" id="IPR006577">
    <property type="entry name" value="UAS"/>
</dbReference>
<dbReference type="GO" id="GO:0005634">
    <property type="term" value="C:nucleus"/>
    <property type="evidence" value="ECO:0007669"/>
    <property type="project" value="TreeGrafter"/>
</dbReference>
<dbReference type="EMBL" id="JALJOV010000320">
    <property type="protein sequence ID" value="KAK9864734.1"/>
    <property type="molecule type" value="Genomic_DNA"/>
</dbReference>
<dbReference type="PANTHER" id="PTHR23322:SF6">
    <property type="entry name" value="UBX DOMAIN-CONTAINING PROTEIN 7"/>
    <property type="match status" value="1"/>
</dbReference>
<dbReference type="InterPro" id="IPR036249">
    <property type="entry name" value="Thioredoxin-like_sf"/>
</dbReference>
<evidence type="ECO:0000313" key="2">
    <source>
        <dbReference type="EMBL" id="KAK9864734.1"/>
    </source>
</evidence>
<dbReference type="CDD" id="cd02958">
    <property type="entry name" value="UAS"/>
    <property type="match status" value="1"/>
</dbReference>
<dbReference type="CDD" id="cd14273">
    <property type="entry name" value="UBA_TAP-C_like"/>
    <property type="match status" value="1"/>
</dbReference>
<dbReference type="InterPro" id="IPR009060">
    <property type="entry name" value="UBA-like_sf"/>
</dbReference>
<dbReference type="PANTHER" id="PTHR23322">
    <property type="entry name" value="FAS-ASSOCIATED PROTEIN"/>
    <property type="match status" value="1"/>
</dbReference>
<dbReference type="Pfam" id="PF14555">
    <property type="entry name" value="UBA_4"/>
    <property type="match status" value="1"/>
</dbReference>
<dbReference type="GO" id="GO:0043161">
    <property type="term" value="P:proteasome-mediated ubiquitin-dependent protein catabolic process"/>
    <property type="evidence" value="ECO:0007669"/>
    <property type="project" value="TreeGrafter"/>
</dbReference>
<sequence>MDRQSILSSFEAVSGADEPQALTYLEATDWSLEAAIDLFLSDPQSTEKPVLYPQAAEGLGVPNLMDEVRPAIPARVDRLYDDPLLAQAASRSRRSRAGPQPVDAFRDYQVEAQMSTLGGAPASSQQGLAGLFAPPHKLMFKGSFQEALESAETARQWLLINIQDNNEFASHRLNRDTWSDDNLQSVLSGSFVFWQVQRDAQEGEHVCQSYKLYELPAIAVIDPVTRACASQWNGYIDPHR</sequence>
<dbReference type="Gene3D" id="3.40.30.10">
    <property type="entry name" value="Glutaredoxin"/>
    <property type="match status" value="1"/>
</dbReference>
<dbReference type="AlphaFoldDB" id="A0AAW1T8E8"/>
<dbReference type="SUPFAM" id="SSF46934">
    <property type="entry name" value="UBA-like"/>
    <property type="match status" value="1"/>
</dbReference>
<organism evidence="2 3">
    <name type="scientific">Apatococcus fuscideae</name>
    <dbReference type="NCBI Taxonomy" id="2026836"/>
    <lineage>
        <taxon>Eukaryota</taxon>
        <taxon>Viridiplantae</taxon>
        <taxon>Chlorophyta</taxon>
        <taxon>core chlorophytes</taxon>
        <taxon>Trebouxiophyceae</taxon>
        <taxon>Chlorellales</taxon>
        <taxon>Chlorellaceae</taxon>
        <taxon>Apatococcus</taxon>
    </lineage>
</organism>
<evidence type="ECO:0000313" key="3">
    <source>
        <dbReference type="Proteomes" id="UP001485043"/>
    </source>
</evidence>
<keyword evidence="3" id="KW-1185">Reference proteome</keyword>
<evidence type="ECO:0000259" key="1">
    <source>
        <dbReference type="SMART" id="SM00594"/>
    </source>
</evidence>
<protein>
    <recommendedName>
        <fullName evidence="1">UAS domain-containing protein</fullName>
    </recommendedName>
</protein>
<dbReference type="SUPFAM" id="SSF52833">
    <property type="entry name" value="Thioredoxin-like"/>
    <property type="match status" value="1"/>
</dbReference>
<feature type="domain" description="UAS" evidence="1">
    <location>
        <begin position="127"/>
        <end position="237"/>
    </location>
</feature>
<dbReference type="SMART" id="SM00594">
    <property type="entry name" value="UAS"/>
    <property type="match status" value="1"/>
</dbReference>
<dbReference type="InterPro" id="IPR050730">
    <property type="entry name" value="UBX_domain-protein"/>
</dbReference>